<protein>
    <submittedName>
        <fullName evidence="1">Uncharacterized protein</fullName>
    </submittedName>
</protein>
<keyword evidence="2" id="KW-1185">Reference proteome</keyword>
<dbReference type="Proteomes" id="UP000240883">
    <property type="component" value="Unassembled WGS sequence"/>
</dbReference>
<evidence type="ECO:0000313" key="2">
    <source>
        <dbReference type="Proteomes" id="UP000240883"/>
    </source>
</evidence>
<dbReference type="AlphaFoldDB" id="A0A2T2NHM2"/>
<organism evidence="1 2">
    <name type="scientific">Corynespora cassiicola Philippines</name>
    <dbReference type="NCBI Taxonomy" id="1448308"/>
    <lineage>
        <taxon>Eukaryota</taxon>
        <taxon>Fungi</taxon>
        <taxon>Dikarya</taxon>
        <taxon>Ascomycota</taxon>
        <taxon>Pezizomycotina</taxon>
        <taxon>Dothideomycetes</taxon>
        <taxon>Pleosporomycetidae</taxon>
        <taxon>Pleosporales</taxon>
        <taxon>Corynesporascaceae</taxon>
        <taxon>Corynespora</taxon>
    </lineage>
</organism>
<dbReference type="EMBL" id="KZ678137">
    <property type="protein sequence ID" value="PSN64934.1"/>
    <property type="molecule type" value="Genomic_DNA"/>
</dbReference>
<proteinExistence type="predicted"/>
<evidence type="ECO:0000313" key="1">
    <source>
        <dbReference type="EMBL" id="PSN64934.1"/>
    </source>
</evidence>
<name>A0A2T2NHM2_CORCC</name>
<reference evidence="1 2" key="1">
    <citation type="journal article" date="2018" name="Front. Microbiol.">
        <title>Genome-Wide Analysis of Corynespora cassiicola Leaf Fall Disease Putative Effectors.</title>
        <authorList>
            <person name="Lopez D."/>
            <person name="Ribeiro S."/>
            <person name="Label P."/>
            <person name="Fumanal B."/>
            <person name="Venisse J.S."/>
            <person name="Kohler A."/>
            <person name="de Oliveira R.R."/>
            <person name="Labutti K."/>
            <person name="Lipzen A."/>
            <person name="Lail K."/>
            <person name="Bauer D."/>
            <person name="Ohm R.A."/>
            <person name="Barry K.W."/>
            <person name="Spatafora J."/>
            <person name="Grigoriev I.V."/>
            <person name="Martin F.M."/>
            <person name="Pujade-Renaud V."/>
        </authorList>
    </citation>
    <scope>NUCLEOTIDE SEQUENCE [LARGE SCALE GENOMIC DNA]</scope>
    <source>
        <strain evidence="1 2">Philippines</strain>
    </source>
</reference>
<sequence length="72" mass="7921">MYVADSHLPDFPLAFPTSRPMPRRPVRGCAALRSGRIQGGFGMVGELIWWWQRQAAATAAGGGRTYPTYLPT</sequence>
<gene>
    <name evidence="1" type="ORF">BS50DRAFT_575064</name>
</gene>
<accession>A0A2T2NHM2</accession>